<dbReference type="CDD" id="cd00052">
    <property type="entry name" value="EH"/>
    <property type="match status" value="1"/>
</dbReference>
<dbReference type="Pfam" id="PF12763">
    <property type="entry name" value="EH"/>
    <property type="match status" value="1"/>
</dbReference>
<evidence type="ECO:0000256" key="14">
    <source>
        <dbReference type="ARBA" id="ARBA00023212"/>
    </source>
</evidence>
<keyword evidence="9" id="KW-0677">Repeat</keyword>
<evidence type="ECO:0000259" key="18">
    <source>
        <dbReference type="PROSITE" id="PS50222"/>
    </source>
</evidence>
<dbReference type="Gene3D" id="1.10.238.10">
    <property type="entry name" value="EF-hand"/>
    <property type="match status" value="1"/>
</dbReference>
<reference evidence="19" key="1">
    <citation type="journal article" date="2023" name="Mol. Phylogenet. Evol.">
        <title>Genome-scale phylogeny and comparative genomics of the fungal order Sordariales.</title>
        <authorList>
            <person name="Hensen N."/>
            <person name="Bonometti L."/>
            <person name="Westerberg I."/>
            <person name="Brannstrom I.O."/>
            <person name="Guillou S."/>
            <person name="Cros-Aarteil S."/>
            <person name="Calhoun S."/>
            <person name="Haridas S."/>
            <person name="Kuo A."/>
            <person name="Mondo S."/>
            <person name="Pangilinan J."/>
            <person name="Riley R."/>
            <person name="LaButti K."/>
            <person name="Andreopoulos B."/>
            <person name="Lipzen A."/>
            <person name="Chen C."/>
            <person name="Yan M."/>
            <person name="Daum C."/>
            <person name="Ng V."/>
            <person name="Clum A."/>
            <person name="Steindorff A."/>
            <person name="Ohm R.A."/>
            <person name="Martin F."/>
            <person name="Silar P."/>
            <person name="Natvig D.O."/>
            <person name="Lalanne C."/>
            <person name="Gautier V."/>
            <person name="Ament-Velasquez S.L."/>
            <person name="Kruys A."/>
            <person name="Hutchinson M.I."/>
            <person name="Powell A.J."/>
            <person name="Barry K."/>
            <person name="Miller A.N."/>
            <person name="Grigoriev I.V."/>
            <person name="Debuchy R."/>
            <person name="Gladieux P."/>
            <person name="Hiltunen Thoren M."/>
            <person name="Johannesson H."/>
        </authorList>
    </citation>
    <scope>NUCLEOTIDE SEQUENCE</scope>
    <source>
        <strain evidence="19">CBS 103.79</strain>
    </source>
</reference>
<comment type="caution">
    <text evidence="19">The sequence shown here is derived from an EMBL/GenBank/DDBJ whole genome shotgun (WGS) entry which is preliminary data.</text>
</comment>
<dbReference type="Proteomes" id="UP001303889">
    <property type="component" value="Unassembled WGS sequence"/>
</dbReference>
<keyword evidence="6" id="KW-1003">Cell membrane</keyword>
<dbReference type="PANTHER" id="PTHR11216:SF173">
    <property type="entry name" value="ACTIN CYTOSKELETON-REGULATORY COMPLEX PROTEIN PAN1"/>
    <property type="match status" value="1"/>
</dbReference>
<evidence type="ECO:0000256" key="10">
    <source>
        <dbReference type="ARBA" id="ARBA00022753"/>
    </source>
</evidence>
<name>A0AAN6MAH9_9PEZI</name>
<feature type="non-terminal residue" evidence="19">
    <location>
        <position position="1"/>
    </location>
</feature>
<evidence type="ECO:0000259" key="17">
    <source>
        <dbReference type="PROSITE" id="PS50031"/>
    </source>
</evidence>
<dbReference type="InterPro" id="IPR002048">
    <property type="entry name" value="EF_hand_dom"/>
</dbReference>
<keyword evidence="12" id="KW-0472">Membrane</keyword>
<dbReference type="SUPFAM" id="SSF47473">
    <property type="entry name" value="EF-hand"/>
    <property type="match status" value="1"/>
</dbReference>
<comment type="similarity">
    <text evidence="4">Belongs to the PAN1 family.</text>
</comment>
<keyword evidence="8" id="KW-0254">Endocytosis</keyword>
<dbReference type="GO" id="GO:0005886">
    <property type="term" value="C:plasma membrane"/>
    <property type="evidence" value="ECO:0007669"/>
    <property type="project" value="UniProtKB-SubCell"/>
</dbReference>
<dbReference type="SMART" id="SM00027">
    <property type="entry name" value="EH"/>
    <property type="match status" value="1"/>
</dbReference>
<comment type="subcellular location">
    <subcellularLocation>
        <location evidence="3">Cell membrane</location>
        <topology evidence="3">Peripheral membrane protein</topology>
        <orientation evidence="3">Cytoplasmic side</orientation>
    </subcellularLocation>
    <subcellularLocation>
        <location evidence="2">Cytoplasm</location>
        <location evidence="2">Cytoskeleton</location>
        <location evidence="2">Actin patch</location>
    </subcellularLocation>
    <subcellularLocation>
        <location evidence="1">Endosome membrane</location>
        <topology evidence="1">Peripheral membrane protein</topology>
        <orientation evidence="1">Cytoplasmic side</orientation>
    </subcellularLocation>
</comment>
<sequence>SPQAGPQGKTTQSPQAGPQGKTTQSPQAGPQGKAASQQAQRPEAAGTTAGLQGNARDPWGWVITEDEKTRYDDVFRARAGSKGFMAPNQAMGIFRKSRLDTPDLELVWTLADHSGKGYLDINEFAMAMNLIRRKLKGYPIPMGRRYHATLVTADKWASISNVAVQA</sequence>
<feature type="compositionally biased region" description="Polar residues" evidence="16">
    <location>
        <begin position="1"/>
        <end position="40"/>
    </location>
</feature>
<feature type="region of interest" description="Disordered" evidence="16">
    <location>
        <begin position="1"/>
        <end position="59"/>
    </location>
</feature>
<dbReference type="AlphaFoldDB" id="A0AAN6MAH9"/>
<dbReference type="InterPro" id="IPR000261">
    <property type="entry name" value="EH_dom"/>
</dbReference>
<dbReference type="GO" id="GO:0016197">
    <property type="term" value="P:endosomal transport"/>
    <property type="evidence" value="ECO:0007669"/>
    <property type="project" value="TreeGrafter"/>
</dbReference>
<keyword evidence="11" id="KW-0175">Coiled coil</keyword>
<keyword evidence="20" id="KW-1185">Reference proteome</keyword>
<evidence type="ECO:0000256" key="9">
    <source>
        <dbReference type="ARBA" id="ARBA00022737"/>
    </source>
</evidence>
<evidence type="ECO:0000256" key="16">
    <source>
        <dbReference type="SAM" id="MobiDB-lite"/>
    </source>
</evidence>
<keyword evidence="10" id="KW-0967">Endosome</keyword>
<dbReference type="GO" id="GO:0003779">
    <property type="term" value="F:actin binding"/>
    <property type="evidence" value="ECO:0007669"/>
    <property type="project" value="UniProtKB-KW"/>
</dbReference>
<dbReference type="EMBL" id="MU856372">
    <property type="protein sequence ID" value="KAK3896847.1"/>
    <property type="molecule type" value="Genomic_DNA"/>
</dbReference>
<comment type="function">
    <text evidence="15">Component of the PAN1 actin cytoskeleton-regulatory complex required for the internalization of endosomes during actin-coupled endocytosis. The complex links the site of endocytosis to the cell membrane-associated actin cytoskeleton. Mediates uptake of external molecules and vacuolar degradation of plasma membrane proteins. Plays a role in the proper organization of the cell membrane-associated actin cytoskeleton and promotes its destabilization.</text>
</comment>
<evidence type="ECO:0000256" key="5">
    <source>
        <dbReference type="ARBA" id="ARBA00011159"/>
    </source>
</evidence>
<evidence type="ECO:0000256" key="7">
    <source>
        <dbReference type="ARBA" id="ARBA00022490"/>
    </source>
</evidence>
<evidence type="ECO:0000256" key="4">
    <source>
        <dbReference type="ARBA" id="ARBA00009351"/>
    </source>
</evidence>
<gene>
    <name evidence="19" type="ORF">C8A05DRAFT_39603</name>
</gene>
<dbReference type="GO" id="GO:0006897">
    <property type="term" value="P:endocytosis"/>
    <property type="evidence" value="ECO:0007669"/>
    <property type="project" value="UniProtKB-KW"/>
</dbReference>
<evidence type="ECO:0000256" key="8">
    <source>
        <dbReference type="ARBA" id="ARBA00022583"/>
    </source>
</evidence>
<proteinExistence type="inferred from homology"/>
<evidence type="ECO:0000256" key="1">
    <source>
        <dbReference type="ARBA" id="ARBA00004125"/>
    </source>
</evidence>
<accession>A0AAN6MAH9</accession>
<keyword evidence="13" id="KW-0009">Actin-binding</keyword>
<dbReference type="PANTHER" id="PTHR11216">
    <property type="entry name" value="EH DOMAIN"/>
    <property type="match status" value="1"/>
</dbReference>
<dbReference type="PROSITE" id="PS50222">
    <property type="entry name" value="EF_HAND_2"/>
    <property type="match status" value="1"/>
</dbReference>
<evidence type="ECO:0000256" key="11">
    <source>
        <dbReference type="ARBA" id="ARBA00023054"/>
    </source>
</evidence>
<dbReference type="InterPro" id="IPR011992">
    <property type="entry name" value="EF-hand-dom_pair"/>
</dbReference>
<evidence type="ECO:0000256" key="2">
    <source>
        <dbReference type="ARBA" id="ARBA00004134"/>
    </source>
</evidence>
<dbReference type="GO" id="GO:0030479">
    <property type="term" value="C:actin cortical patch"/>
    <property type="evidence" value="ECO:0007669"/>
    <property type="project" value="UniProtKB-SubCell"/>
</dbReference>
<dbReference type="GO" id="GO:0005509">
    <property type="term" value="F:calcium ion binding"/>
    <property type="evidence" value="ECO:0007669"/>
    <property type="project" value="InterPro"/>
</dbReference>
<evidence type="ECO:0000313" key="20">
    <source>
        <dbReference type="Proteomes" id="UP001303889"/>
    </source>
</evidence>
<evidence type="ECO:0000256" key="15">
    <source>
        <dbReference type="ARBA" id="ARBA00025194"/>
    </source>
</evidence>
<keyword evidence="14" id="KW-0206">Cytoskeleton</keyword>
<reference evidence="19" key="2">
    <citation type="submission" date="2023-05" db="EMBL/GenBank/DDBJ databases">
        <authorList>
            <consortium name="Lawrence Berkeley National Laboratory"/>
            <person name="Steindorff A."/>
            <person name="Hensen N."/>
            <person name="Bonometti L."/>
            <person name="Westerberg I."/>
            <person name="Brannstrom I.O."/>
            <person name="Guillou S."/>
            <person name="Cros-Aarteil S."/>
            <person name="Calhoun S."/>
            <person name="Haridas S."/>
            <person name="Kuo A."/>
            <person name="Mondo S."/>
            <person name="Pangilinan J."/>
            <person name="Riley R."/>
            <person name="Labutti K."/>
            <person name="Andreopoulos B."/>
            <person name="Lipzen A."/>
            <person name="Chen C."/>
            <person name="Yanf M."/>
            <person name="Daum C."/>
            <person name="Ng V."/>
            <person name="Clum A."/>
            <person name="Ohm R."/>
            <person name="Martin F."/>
            <person name="Silar P."/>
            <person name="Natvig D."/>
            <person name="Lalanne C."/>
            <person name="Gautier V."/>
            <person name="Ament-Velasquez S.L."/>
            <person name="Kruys A."/>
            <person name="Hutchinson M.I."/>
            <person name="Powell A.J."/>
            <person name="Barry K."/>
            <person name="Miller A.N."/>
            <person name="Grigoriev I.V."/>
            <person name="Debuchy R."/>
            <person name="Gladieux P."/>
            <person name="Thoren M.H."/>
            <person name="Johannesson H."/>
        </authorList>
    </citation>
    <scope>NUCLEOTIDE SEQUENCE</scope>
    <source>
        <strain evidence="19">CBS 103.79</strain>
    </source>
</reference>
<evidence type="ECO:0000256" key="6">
    <source>
        <dbReference type="ARBA" id="ARBA00022475"/>
    </source>
</evidence>
<feature type="domain" description="EF-hand" evidence="18">
    <location>
        <begin position="99"/>
        <end position="134"/>
    </location>
</feature>
<comment type="subunit">
    <text evidence="5">Component of the PAN1 actin cytoskeleton-regulatory complex.</text>
</comment>
<dbReference type="GO" id="GO:0010008">
    <property type="term" value="C:endosome membrane"/>
    <property type="evidence" value="ECO:0007669"/>
    <property type="project" value="UniProtKB-SubCell"/>
</dbReference>
<feature type="domain" description="EH" evidence="17">
    <location>
        <begin position="67"/>
        <end position="141"/>
    </location>
</feature>
<evidence type="ECO:0000256" key="3">
    <source>
        <dbReference type="ARBA" id="ARBA00004413"/>
    </source>
</evidence>
<evidence type="ECO:0000313" key="19">
    <source>
        <dbReference type="EMBL" id="KAK3896847.1"/>
    </source>
</evidence>
<protein>
    <submittedName>
        <fullName evidence="19">Uncharacterized protein</fullName>
    </submittedName>
</protein>
<organism evidence="19 20">
    <name type="scientific">Staphylotrichum tortipilum</name>
    <dbReference type="NCBI Taxonomy" id="2831512"/>
    <lineage>
        <taxon>Eukaryota</taxon>
        <taxon>Fungi</taxon>
        <taxon>Dikarya</taxon>
        <taxon>Ascomycota</taxon>
        <taxon>Pezizomycotina</taxon>
        <taxon>Sordariomycetes</taxon>
        <taxon>Sordariomycetidae</taxon>
        <taxon>Sordariales</taxon>
        <taxon>Chaetomiaceae</taxon>
        <taxon>Staphylotrichum</taxon>
    </lineage>
</organism>
<dbReference type="PROSITE" id="PS50031">
    <property type="entry name" value="EH"/>
    <property type="match status" value="1"/>
</dbReference>
<evidence type="ECO:0000256" key="12">
    <source>
        <dbReference type="ARBA" id="ARBA00023136"/>
    </source>
</evidence>
<evidence type="ECO:0000256" key="13">
    <source>
        <dbReference type="ARBA" id="ARBA00023203"/>
    </source>
</evidence>
<keyword evidence="7" id="KW-0963">Cytoplasm</keyword>